<name>A0ABS2UIH7_9LEPT</name>
<dbReference type="Proteomes" id="UP000724686">
    <property type="component" value="Unassembled WGS sequence"/>
</dbReference>
<evidence type="ECO:0000313" key="2">
    <source>
        <dbReference type="Proteomes" id="UP000724686"/>
    </source>
</evidence>
<sequence>MSQRAKKKSWKIKLKTKTQKGLFYKRSYKTDFEVKVRNPSIDIFQIKNRDPASKENGKYRIGDFSKWKREFVKQIDPYVSISWIF</sequence>
<gene>
    <name evidence="1" type="ORF">JWG45_21550</name>
</gene>
<evidence type="ECO:0008006" key="3">
    <source>
        <dbReference type="Google" id="ProtNLM"/>
    </source>
</evidence>
<proteinExistence type="predicted"/>
<dbReference type="EMBL" id="JAFFPU010000082">
    <property type="protein sequence ID" value="MBM9579739.1"/>
    <property type="molecule type" value="Genomic_DNA"/>
</dbReference>
<evidence type="ECO:0000313" key="1">
    <source>
        <dbReference type="EMBL" id="MBM9579739.1"/>
    </source>
</evidence>
<accession>A0ABS2UIH7</accession>
<dbReference type="RefSeq" id="WP_205281668.1">
    <property type="nucleotide sequence ID" value="NZ_JAFFPU010000082.1"/>
</dbReference>
<organism evidence="1 2">
    <name type="scientific">Leptospira ainlahdjerensis</name>
    <dbReference type="NCBI Taxonomy" id="2810033"/>
    <lineage>
        <taxon>Bacteria</taxon>
        <taxon>Pseudomonadati</taxon>
        <taxon>Spirochaetota</taxon>
        <taxon>Spirochaetia</taxon>
        <taxon>Leptospirales</taxon>
        <taxon>Leptospiraceae</taxon>
        <taxon>Leptospira</taxon>
    </lineage>
</organism>
<comment type="caution">
    <text evidence="1">The sequence shown here is derived from an EMBL/GenBank/DDBJ whole genome shotgun (WGS) entry which is preliminary data.</text>
</comment>
<reference evidence="1 2" key="1">
    <citation type="submission" date="2021-02" db="EMBL/GenBank/DDBJ databases">
        <title>Leptospira ainlahdjerensis sp. nov., Leptospira ainazelensis sp. nov., Leptospira abararensis sp. nov. and Leptospira chreensis sp. nov., four new species isolated from water sources in Algeria.</title>
        <authorList>
            <person name="Amara Korba A."/>
            <person name="Kainiu M."/>
            <person name="Vincent A.T."/>
            <person name="Mariet J.-F."/>
            <person name="Veyrier F.J."/>
            <person name="Goarant C."/>
            <person name="Picardeau M."/>
        </authorList>
    </citation>
    <scope>NUCLEOTIDE SEQUENCE [LARGE SCALE GENOMIC DNA]</scope>
    <source>
        <strain evidence="1 2">201903070</strain>
    </source>
</reference>
<protein>
    <recommendedName>
        <fullName evidence="3">DUF1064 domain-containing protein</fullName>
    </recommendedName>
</protein>
<keyword evidence="2" id="KW-1185">Reference proteome</keyword>